<accession>A0A645F4A4</accession>
<dbReference type="EMBL" id="VSSQ01055252">
    <property type="protein sequence ID" value="MPN09165.1"/>
    <property type="molecule type" value="Genomic_DNA"/>
</dbReference>
<proteinExistence type="predicted"/>
<reference evidence="1" key="1">
    <citation type="submission" date="2019-08" db="EMBL/GenBank/DDBJ databases">
        <authorList>
            <person name="Kucharzyk K."/>
            <person name="Murdoch R.W."/>
            <person name="Higgins S."/>
            <person name="Loffler F."/>
        </authorList>
    </citation>
    <scope>NUCLEOTIDE SEQUENCE</scope>
</reference>
<gene>
    <name evidence="1" type="ORF">SDC9_156453</name>
</gene>
<sequence>MLGKPHAIGSEVIDSRSTDDFLAVTTQIADP</sequence>
<name>A0A645F4A4_9ZZZZ</name>
<dbReference type="AlphaFoldDB" id="A0A645F4A4"/>
<evidence type="ECO:0000313" key="1">
    <source>
        <dbReference type="EMBL" id="MPN09165.1"/>
    </source>
</evidence>
<organism evidence="1">
    <name type="scientific">bioreactor metagenome</name>
    <dbReference type="NCBI Taxonomy" id="1076179"/>
    <lineage>
        <taxon>unclassified sequences</taxon>
        <taxon>metagenomes</taxon>
        <taxon>ecological metagenomes</taxon>
    </lineage>
</organism>
<comment type="caution">
    <text evidence="1">The sequence shown here is derived from an EMBL/GenBank/DDBJ whole genome shotgun (WGS) entry which is preliminary data.</text>
</comment>
<protein>
    <submittedName>
        <fullName evidence="1">Uncharacterized protein</fullName>
    </submittedName>
</protein>